<dbReference type="PANTHER" id="PTHR40074:SF2">
    <property type="entry name" value="O-ACETYLTRANSFERASE WECH"/>
    <property type="match status" value="1"/>
</dbReference>
<comment type="subcellular location">
    <subcellularLocation>
        <location evidence="1">Cell membrane</location>
        <topology evidence="1">Multi-pass membrane protein</topology>
    </subcellularLocation>
</comment>
<feature type="transmembrane region" description="Helical" evidence="6">
    <location>
        <begin position="417"/>
        <end position="437"/>
    </location>
</feature>
<dbReference type="Pfam" id="PF01757">
    <property type="entry name" value="Acyl_transf_3"/>
    <property type="match status" value="1"/>
</dbReference>
<evidence type="ECO:0000259" key="7">
    <source>
        <dbReference type="Pfam" id="PF01757"/>
    </source>
</evidence>
<feature type="transmembrane region" description="Helical" evidence="6">
    <location>
        <begin position="155"/>
        <end position="174"/>
    </location>
</feature>
<gene>
    <name evidence="8" type="ORF">LCGC14_1355690</name>
</gene>
<feature type="transmembrane region" description="Helical" evidence="6">
    <location>
        <begin position="21"/>
        <end position="42"/>
    </location>
</feature>
<feature type="transmembrane region" description="Helical" evidence="6">
    <location>
        <begin position="103"/>
        <end position="121"/>
    </location>
</feature>
<feature type="transmembrane region" description="Helical" evidence="6">
    <location>
        <begin position="217"/>
        <end position="242"/>
    </location>
</feature>
<dbReference type="PANTHER" id="PTHR40074">
    <property type="entry name" value="O-ACETYLTRANSFERASE WECH"/>
    <property type="match status" value="1"/>
</dbReference>
<evidence type="ECO:0000256" key="3">
    <source>
        <dbReference type="ARBA" id="ARBA00022692"/>
    </source>
</evidence>
<feature type="domain" description="Acyltransferase 3" evidence="7">
    <location>
        <begin position="25"/>
        <end position="372"/>
    </location>
</feature>
<dbReference type="GO" id="GO:0009246">
    <property type="term" value="P:enterobacterial common antigen biosynthetic process"/>
    <property type="evidence" value="ECO:0007669"/>
    <property type="project" value="TreeGrafter"/>
</dbReference>
<dbReference type="EMBL" id="LAZR01008422">
    <property type="protein sequence ID" value="KKM78865.1"/>
    <property type="molecule type" value="Genomic_DNA"/>
</dbReference>
<evidence type="ECO:0000256" key="4">
    <source>
        <dbReference type="ARBA" id="ARBA00022989"/>
    </source>
</evidence>
<keyword evidence="4 6" id="KW-1133">Transmembrane helix</keyword>
<dbReference type="GO" id="GO:0016413">
    <property type="term" value="F:O-acetyltransferase activity"/>
    <property type="evidence" value="ECO:0007669"/>
    <property type="project" value="TreeGrafter"/>
</dbReference>
<dbReference type="AlphaFoldDB" id="A0A0F9MQ16"/>
<protein>
    <recommendedName>
        <fullName evidence="7">Acyltransferase 3 domain-containing protein</fullName>
    </recommendedName>
</protein>
<feature type="transmembrane region" description="Helical" evidence="6">
    <location>
        <begin position="62"/>
        <end position="82"/>
    </location>
</feature>
<proteinExistence type="predicted"/>
<feature type="transmembrane region" description="Helical" evidence="6">
    <location>
        <begin position="387"/>
        <end position="405"/>
    </location>
</feature>
<evidence type="ECO:0000313" key="8">
    <source>
        <dbReference type="EMBL" id="KKM78865.1"/>
    </source>
</evidence>
<dbReference type="InterPro" id="IPR002656">
    <property type="entry name" value="Acyl_transf_3_dom"/>
</dbReference>
<sequence length="450" mass="53050">MEYNEVKNEDNLLKETRTYDVFYRSITSIQAIAIIGVIIFHIGDISSLRLSSNIMISTTFEIIESSVDVFIFLSGMLLTIGLMRKASSKIAWGKWYKKRIVRIYPLLIISTFGFLLSRLYISGEIFSIHSVLNHMSGLQSIPTNPDFFKIAPPHWYITLILGCYLLFPVFFYVIRKNAKLATIIAFIIYLSYLFFANTFFEISADFTLLIFNRNLDLWYYSLFTLRFILFFFGALFGFWIGSDPKRIEILEKRWVGIVSFVGLLFVISLYFLFPITNSTLLDFRRILYHMLIPIFFFIFSIYFFSKLKRINTLLEIPGKASYEIYLFHLIFIEIMYYKIIEYFSLHDNFSEIYFLLIPILTVVSIILTVPFYLTGRFFQNEEKTHKTILFISFSLIFYALIVFLFKLDTGMNNLISTFLFGTIILAFIVFYYLFLYLNKSKNEKSYFAAI</sequence>
<evidence type="ECO:0000256" key="6">
    <source>
        <dbReference type="SAM" id="Phobius"/>
    </source>
</evidence>
<comment type="caution">
    <text evidence="8">The sequence shown here is derived from an EMBL/GenBank/DDBJ whole genome shotgun (WGS) entry which is preliminary data.</text>
</comment>
<evidence type="ECO:0000256" key="5">
    <source>
        <dbReference type="ARBA" id="ARBA00023136"/>
    </source>
</evidence>
<evidence type="ECO:0000256" key="2">
    <source>
        <dbReference type="ARBA" id="ARBA00022475"/>
    </source>
</evidence>
<keyword evidence="3 6" id="KW-0812">Transmembrane</keyword>
<feature type="transmembrane region" description="Helical" evidence="6">
    <location>
        <begin position="285"/>
        <end position="304"/>
    </location>
</feature>
<organism evidence="8">
    <name type="scientific">marine sediment metagenome</name>
    <dbReference type="NCBI Taxonomy" id="412755"/>
    <lineage>
        <taxon>unclassified sequences</taxon>
        <taxon>metagenomes</taxon>
        <taxon>ecological metagenomes</taxon>
    </lineage>
</organism>
<evidence type="ECO:0000256" key="1">
    <source>
        <dbReference type="ARBA" id="ARBA00004651"/>
    </source>
</evidence>
<keyword evidence="2" id="KW-1003">Cell membrane</keyword>
<dbReference type="GO" id="GO:0005886">
    <property type="term" value="C:plasma membrane"/>
    <property type="evidence" value="ECO:0007669"/>
    <property type="project" value="UniProtKB-SubCell"/>
</dbReference>
<reference evidence="8" key="1">
    <citation type="journal article" date="2015" name="Nature">
        <title>Complex archaea that bridge the gap between prokaryotes and eukaryotes.</title>
        <authorList>
            <person name="Spang A."/>
            <person name="Saw J.H."/>
            <person name="Jorgensen S.L."/>
            <person name="Zaremba-Niedzwiedzka K."/>
            <person name="Martijn J."/>
            <person name="Lind A.E."/>
            <person name="van Eijk R."/>
            <person name="Schleper C."/>
            <person name="Guy L."/>
            <person name="Ettema T.J."/>
        </authorList>
    </citation>
    <scope>NUCLEOTIDE SEQUENCE</scope>
</reference>
<feature type="transmembrane region" description="Helical" evidence="6">
    <location>
        <begin position="186"/>
        <end position="211"/>
    </location>
</feature>
<name>A0A0F9MQ16_9ZZZZ</name>
<accession>A0A0F9MQ16</accession>
<feature type="transmembrane region" description="Helical" evidence="6">
    <location>
        <begin position="254"/>
        <end position="273"/>
    </location>
</feature>
<keyword evidence="5 6" id="KW-0472">Membrane</keyword>
<feature type="transmembrane region" description="Helical" evidence="6">
    <location>
        <begin position="352"/>
        <end position="375"/>
    </location>
</feature>
<feature type="transmembrane region" description="Helical" evidence="6">
    <location>
        <begin position="324"/>
        <end position="340"/>
    </location>
</feature>